<gene>
    <name evidence="1" type="ORF">DPMN_107226</name>
</gene>
<sequence length="86" mass="9835">MVNYEAKSNFQARNNLIQEYSSSQPHLIRLKLDGLRLVCSTKYFLGFKEGRRMGIHTSICLQRKDLQISTLPGNADTEGQDKKYGL</sequence>
<evidence type="ECO:0000313" key="1">
    <source>
        <dbReference type="EMBL" id="KAH3833910.1"/>
    </source>
</evidence>
<organism evidence="1 2">
    <name type="scientific">Dreissena polymorpha</name>
    <name type="common">Zebra mussel</name>
    <name type="synonym">Mytilus polymorpha</name>
    <dbReference type="NCBI Taxonomy" id="45954"/>
    <lineage>
        <taxon>Eukaryota</taxon>
        <taxon>Metazoa</taxon>
        <taxon>Spiralia</taxon>
        <taxon>Lophotrochozoa</taxon>
        <taxon>Mollusca</taxon>
        <taxon>Bivalvia</taxon>
        <taxon>Autobranchia</taxon>
        <taxon>Heteroconchia</taxon>
        <taxon>Euheterodonta</taxon>
        <taxon>Imparidentia</taxon>
        <taxon>Neoheterodontei</taxon>
        <taxon>Myida</taxon>
        <taxon>Dreissenoidea</taxon>
        <taxon>Dreissenidae</taxon>
        <taxon>Dreissena</taxon>
    </lineage>
</organism>
<comment type="caution">
    <text evidence="1">The sequence shown here is derived from an EMBL/GenBank/DDBJ whole genome shotgun (WGS) entry which is preliminary data.</text>
</comment>
<reference evidence="1" key="1">
    <citation type="journal article" date="2019" name="bioRxiv">
        <title>The Genome of the Zebra Mussel, Dreissena polymorpha: A Resource for Invasive Species Research.</title>
        <authorList>
            <person name="McCartney M.A."/>
            <person name="Auch B."/>
            <person name="Kono T."/>
            <person name="Mallez S."/>
            <person name="Zhang Y."/>
            <person name="Obille A."/>
            <person name="Becker A."/>
            <person name="Abrahante J.E."/>
            <person name="Garbe J."/>
            <person name="Badalamenti J.P."/>
            <person name="Herman A."/>
            <person name="Mangelson H."/>
            <person name="Liachko I."/>
            <person name="Sullivan S."/>
            <person name="Sone E.D."/>
            <person name="Koren S."/>
            <person name="Silverstein K.A.T."/>
            <person name="Beckman K.B."/>
            <person name="Gohl D.M."/>
        </authorList>
    </citation>
    <scope>NUCLEOTIDE SEQUENCE</scope>
    <source>
        <strain evidence="1">Duluth1</strain>
        <tissue evidence="1">Whole animal</tissue>
    </source>
</reference>
<dbReference type="Proteomes" id="UP000828390">
    <property type="component" value="Unassembled WGS sequence"/>
</dbReference>
<name>A0A9D4QKQ3_DREPO</name>
<evidence type="ECO:0000313" key="2">
    <source>
        <dbReference type="Proteomes" id="UP000828390"/>
    </source>
</evidence>
<proteinExistence type="predicted"/>
<keyword evidence="2" id="KW-1185">Reference proteome</keyword>
<dbReference type="EMBL" id="JAIWYP010000004">
    <property type="protein sequence ID" value="KAH3833910.1"/>
    <property type="molecule type" value="Genomic_DNA"/>
</dbReference>
<dbReference type="AlphaFoldDB" id="A0A9D4QKQ3"/>
<accession>A0A9D4QKQ3</accession>
<reference evidence="1" key="2">
    <citation type="submission" date="2020-11" db="EMBL/GenBank/DDBJ databases">
        <authorList>
            <person name="McCartney M.A."/>
            <person name="Auch B."/>
            <person name="Kono T."/>
            <person name="Mallez S."/>
            <person name="Becker A."/>
            <person name="Gohl D.M."/>
            <person name="Silverstein K.A.T."/>
            <person name="Koren S."/>
            <person name="Bechman K.B."/>
            <person name="Herman A."/>
            <person name="Abrahante J.E."/>
            <person name="Garbe J."/>
        </authorList>
    </citation>
    <scope>NUCLEOTIDE SEQUENCE</scope>
    <source>
        <strain evidence="1">Duluth1</strain>
        <tissue evidence="1">Whole animal</tissue>
    </source>
</reference>
<protein>
    <submittedName>
        <fullName evidence="1">Uncharacterized protein</fullName>
    </submittedName>
</protein>